<dbReference type="GO" id="GO:0005886">
    <property type="term" value="C:plasma membrane"/>
    <property type="evidence" value="ECO:0007669"/>
    <property type="project" value="UniProtKB-SubCell"/>
</dbReference>
<keyword evidence="8 10" id="KW-0675">Receptor</keyword>
<dbReference type="AlphaFoldDB" id="A0A240SXW5"/>
<keyword evidence="4 10" id="KW-0812">Transmembrane</keyword>
<dbReference type="EMBL" id="AJWK01004622">
    <property type="status" value="NOT_ANNOTATED_CDS"/>
    <property type="molecule type" value="Genomic_DNA"/>
</dbReference>
<comment type="caution">
    <text evidence="10">Lacks conserved residue(s) required for the propagation of feature annotation.</text>
</comment>
<dbReference type="GO" id="GO:0005549">
    <property type="term" value="F:odorant binding"/>
    <property type="evidence" value="ECO:0007669"/>
    <property type="project" value="InterPro"/>
</dbReference>
<feature type="transmembrane region" description="Helical" evidence="10">
    <location>
        <begin position="256"/>
        <end position="278"/>
    </location>
</feature>
<feature type="transmembrane region" description="Helical" evidence="10">
    <location>
        <begin position="354"/>
        <end position="376"/>
    </location>
</feature>
<dbReference type="PANTHER" id="PTHR21137">
    <property type="entry name" value="ODORANT RECEPTOR"/>
    <property type="match status" value="1"/>
</dbReference>
<keyword evidence="2" id="KW-1003">Cell membrane</keyword>
<dbReference type="GO" id="GO:0007165">
    <property type="term" value="P:signal transduction"/>
    <property type="evidence" value="ECO:0007669"/>
    <property type="project" value="UniProtKB-KW"/>
</dbReference>
<name>A0A240SXW5_LUTLO</name>
<accession>A0A240SXW5</accession>
<feature type="transmembrane region" description="Helical" evidence="10">
    <location>
        <begin position="130"/>
        <end position="154"/>
    </location>
</feature>
<dbReference type="Proteomes" id="UP000092461">
    <property type="component" value="Unassembled WGS sequence"/>
</dbReference>
<dbReference type="InterPro" id="IPR004117">
    <property type="entry name" value="7tm6_olfct_rcpt"/>
</dbReference>
<dbReference type="GO" id="GO:0004984">
    <property type="term" value="F:olfactory receptor activity"/>
    <property type="evidence" value="ECO:0007669"/>
    <property type="project" value="InterPro"/>
</dbReference>
<evidence type="ECO:0000256" key="9">
    <source>
        <dbReference type="ARBA" id="ARBA00023224"/>
    </source>
</evidence>
<dbReference type="VEuPathDB" id="VectorBase:LLOJ010763"/>
<evidence type="ECO:0000256" key="2">
    <source>
        <dbReference type="ARBA" id="ARBA00022475"/>
    </source>
</evidence>
<feature type="transmembrane region" description="Helical" evidence="10">
    <location>
        <begin position="37"/>
        <end position="57"/>
    </location>
</feature>
<sequence>MPSPSELELFLKFKSQIEFGISLMTLNITNGPPLNCFVIFSMLLSNLSVVTFSLANIMLNFEGKLTTNSVFSCVTCIGALQIVLKALSVCSYENHFLQILMWAQSLYNERTNSEEINEMIRKILLQFHRIWIYIFKLFFWLYILSGLALCVINALMGDEGVIFRCPFISLDYQYYLEVMHLLQLILIMFAILSTVYADSSLIFLGLHIMAALDILNEYITLHKNRMEVNKNFIENVLKRYCDLVDNIDLFNEAISILSFVQFITSTILFLFVFCAVTVDSNNPIGHVIVVCSMIQLFLPCLFGEVVKIKTDRLSETLYMINWYNLSVTDQKSFLILLGVMQKTYGLKAAGMYNITLYTFIQIVKLAFTYCAVLLNLNSY</sequence>
<reference evidence="11" key="1">
    <citation type="submission" date="2020-05" db="UniProtKB">
        <authorList>
            <consortium name="EnsemblMetazoa"/>
        </authorList>
    </citation>
    <scope>IDENTIFICATION</scope>
    <source>
        <strain evidence="11">Jacobina</strain>
    </source>
</reference>
<evidence type="ECO:0000256" key="6">
    <source>
        <dbReference type="ARBA" id="ARBA00022989"/>
    </source>
</evidence>
<feature type="transmembrane region" description="Helical" evidence="10">
    <location>
        <begin position="284"/>
        <end position="302"/>
    </location>
</feature>
<keyword evidence="7 10" id="KW-0472">Membrane</keyword>
<feature type="transmembrane region" description="Helical" evidence="10">
    <location>
        <begin position="174"/>
        <end position="195"/>
    </location>
</feature>
<keyword evidence="5 10" id="KW-0552">Olfaction</keyword>
<keyword evidence="9 10" id="KW-0807">Transducer</keyword>
<dbReference type="EnsemblMetazoa" id="LLOJ010763-RA">
    <property type="protein sequence ID" value="LLOJ010763-PA"/>
    <property type="gene ID" value="LLOJ010763"/>
</dbReference>
<evidence type="ECO:0000256" key="8">
    <source>
        <dbReference type="ARBA" id="ARBA00023170"/>
    </source>
</evidence>
<organism evidence="11 12">
    <name type="scientific">Lutzomyia longipalpis</name>
    <name type="common">Sand fly</name>
    <dbReference type="NCBI Taxonomy" id="7200"/>
    <lineage>
        <taxon>Eukaryota</taxon>
        <taxon>Metazoa</taxon>
        <taxon>Ecdysozoa</taxon>
        <taxon>Arthropoda</taxon>
        <taxon>Hexapoda</taxon>
        <taxon>Insecta</taxon>
        <taxon>Pterygota</taxon>
        <taxon>Neoptera</taxon>
        <taxon>Endopterygota</taxon>
        <taxon>Diptera</taxon>
        <taxon>Nematocera</taxon>
        <taxon>Psychodoidea</taxon>
        <taxon>Psychodidae</taxon>
        <taxon>Lutzomyia</taxon>
        <taxon>Lutzomyia</taxon>
    </lineage>
</organism>
<dbReference type="VEuPathDB" id="VectorBase:LLONM1_002560"/>
<keyword evidence="3 10" id="KW-0716">Sensory transduction</keyword>
<evidence type="ECO:0000256" key="10">
    <source>
        <dbReference type="RuleBase" id="RU351113"/>
    </source>
</evidence>
<comment type="similarity">
    <text evidence="10">Belongs to the insect chemoreceptor superfamily. Heteromeric odorant receptor channel (TC 1.A.69) family.</text>
</comment>
<evidence type="ECO:0000256" key="5">
    <source>
        <dbReference type="ARBA" id="ARBA00022725"/>
    </source>
</evidence>
<proteinExistence type="inferred from homology"/>
<evidence type="ECO:0000256" key="7">
    <source>
        <dbReference type="ARBA" id="ARBA00023136"/>
    </source>
</evidence>
<comment type="subcellular location">
    <subcellularLocation>
        <location evidence="1 10">Cell membrane</location>
        <topology evidence="1 10">Multi-pass membrane protein</topology>
    </subcellularLocation>
</comment>
<protein>
    <recommendedName>
        <fullName evidence="10">Odorant receptor</fullName>
    </recommendedName>
</protein>
<evidence type="ECO:0000256" key="1">
    <source>
        <dbReference type="ARBA" id="ARBA00004651"/>
    </source>
</evidence>
<keyword evidence="6 10" id="KW-1133">Transmembrane helix</keyword>
<evidence type="ECO:0000313" key="12">
    <source>
        <dbReference type="Proteomes" id="UP000092461"/>
    </source>
</evidence>
<dbReference type="Pfam" id="PF02949">
    <property type="entry name" value="7tm_6"/>
    <property type="match status" value="1"/>
</dbReference>
<evidence type="ECO:0000256" key="3">
    <source>
        <dbReference type="ARBA" id="ARBA00022606"/>
    </source>
</evidence>
<evidence type="ECO:0000313" key="11">
    <source>
        <dbReference type="EnsemblMetazoa" id="LLOJ010763-PA"/>
    </source>
</evidence>
<evidence type="ECO:0000256" key="4">
    <source>
        <dbReference type="ARBA" id="ARBA00022692"/>
    </source>
</evidence>
<dbReference type="PANTHER" id="PTHR21137:SF35">
    <property type="entry name" value="ODORANT RECEPTOR 19A-RELATED"/>
    <property type="match status" value="1"/>
</dbReference>
<keyword evidence="12" id="KW-1185">Reference proteome</keyword>